<sequence length="147" mass="15527">MKKPHIAKFAAAPALLLLAACGQDTAVENEAVADETEMSATGTSASGNRDWMPAGVALPSGHTVIQDTKIGMRTYLLQASVPNDPKSEFPGWKSALEAAGYQVNDGMLSDGRLLFDGGNVESGQISVSQPEDVEGYMIQIDVTQTEQ</sequence>
<protein>
    <recommendedName>
        <fullName evidence="5">Lipoprotein</fullName>
    </recommendedName>
</protein>
<gene>
    <name evidence="3" type="ORF">CDQ91_12740</name>
</gene>
<dbReference type="AlphaFoldDB" id="A0A246JU50"/>
<feature type="compositionally biased region" description="Polar residues" evidence="1">
    <location>
        <begin position="38"/>
        <end position="47"/>
    </location>
</feature>
<evidence type="ECO:0000313" key="4">
    <source>
        <dbReference type="Proteomes" id="UP000197097"/>
    </source>
</evidence>
<feature type="signal peptide" evidence="2">
    <location>
        <begin position="1"/>
        <end position="26"/>
    </location>
</feature>
<accession>A0A246JU50</accession>
<dbReference type="EMBL" id="NISJ01000006">
    <property type="protein sequence ID" value="OWQ96360.1"/>
    <property type="molecule type" value="Genomic_DNA"/>
</dbReference>
<reference evidence="3 4" key="1">
    <citation type="journal article" date="2002" name="Int. J. Syst. Evol. Microbiol.">
        <title>Sphingopyxis witflariensis sp. nov., isolated from activated sludge.</title>
        <authorList>
            <person name="Kampfer P."/>
            <person name="Witzenberger R."/>
            <person name="Denner E.B."/>
            <person name="Busse H.J."/>
            <person name="Neef A."/>
        </authorList>
    </citation>
    <scope>NUCLEOTIDE SEQUENCE [LARGE SCALE GENOMIC DNA]</scope>
    <source>
        <strain evidence="3 4">DSM 14551</strain>
    </source>
</reference>
<proteinExistence type="predicted"/>
<name>A0A246JU50_9SPHN</name>
<dbReference type="OrthoDB" id="7451388at2"/>
<keyword evidence="4" id="KW-1185">Reference proteome</keyword>
<dbReference type="Proteomes" id="UP000197097">
    <property type="component" value="Unassembled WGS sequence"/>
</dbReference>
<evidence type="ECO:0008006" key="5">
    <source>
        <dbReference type="Google" id="ProtNLM"/>
    </source>
</evidence>
<keyword evidence="2" id="KW-0732">Signal</keyword>
<dbReference type="RefSeq" id="WP_088473105.1">
    <property type="nucleotide sequence ID" value="NZ_NISJ01000006.1"/>
</dbReference>
<evidence type="ECO:0000313" key="3">
    <source>
        <dbReference type="EMBL" id="OWQ96360.1"/>
    </source>
</evidence>
<evidence type="ECO:0000256" key="1">
    <source>
        <dbReference type="SAM" id="MobiDB-lite"/>
    </source>
</evidence>
<feature type="region of interest" description="Disordered" evidence="1">
    <location>
        <begin position="33"/>
        <end position="53"/>
    </location>
</feature>
<comment type="caution">
    <text evidence="3">The sequence shown here is derived from an EMBL/GenBank/DDBJ whole genome shotgun (WGS) entry which is preliminary data.</text>
</comment>
<feature type="chain" id="PRO_5012851680" description="Lipoprotein" evidence="2">
    <location>
        <begin position="27"/>
        <end position="147"/>
    </location>
</feature>
<organism evidence="3 4">
    <name type="scientific">Sphingopyxis witflariensis</name>
    <dbReference type="NCBI Taxonomy" id="173675"/>
    <lineage>
        <taxon>Bacteria</taxon>
        <taxon>Pseudomonadati</taxon>
        <taxon>Pseudomonadota</taxon>
        <taxon>Alphaproteobacteria</taxon>
        <taxon>Sphingomonadales</taxon>
        <taxon>Sphingomonadaceae</taxon>
        <taxon>Sphingopyxis</taxon>
    </lineage>
</organism>
<dbReference type="PROSITE" id="PS51257">
    <property type="entry name" value="PROKAR_LIPOPROTEIN"/>
    <property type="match status" value="1"/>
</dbReference>
<evidence type="ECO:0000256" key="2">
    <source>
        <dbReference type="SAM" id="SignalP"/>
    </source>
</evidence>